<proteinExistence type="predicted"/>
<dbReference type="PANTHER" id="PTHR12894">
    <property type="entry name" value="CNH DOMAIN CONTAINING"/>
    <property type="match status" value="1"/>
</dbReference>
<evidence type="ECO:0000313" key="2">
    <source>
        <dbReference type="EMBL" id="KAK8921334.1"/>
    </source>
</evidence>
<dbReference type="GO" id="GO:0034058">
    <property type="term" value="P:endosomal vesicle fusion"/>
    <property type="evidence" value="ECO:0007669"/>
    <property type="project" value="TreeGrafter"/>
</dbReference>
<dbReference type="Proteomes" id="UP001418222">
    <property type="component" value="Unassembled WGS sequence"/>
</dbReference>
<dbReference type="InterPro" id="IPR032914">
    <property type="entry name" value="Vam6/VPS39/TRAP1"/>
</dbReference>
<dbReference type="PANTHER" id="PTHR12894:SF43">
    <property type="entry name" value="VACUOLAR SORTING PROTEIN 3"/>
    <property type="match status" value="1"/>
</dbReference>
<dbReference type="GO" id="GO:0006914">
    <property type="term" value="P:autophagy"/>
    <property type="evidence" value="ECO:0007669"/>
    <property type="project" value="TreeGrafter"/>
</dbReference>
<sequence length="459" mass="51508">MKTYAGKKRKELHLVPGQWVLLKLHPYRQLSLERSYNKKMGLKYYGPYQVLEVIGPAAYWLDLPPESKIHPVFHIYLLKPYIGEPGPPSVALPENHWRNNPLHQPLAIIKNDRLPPSPLPLSSSVHRLGPSSPRLTFTTSSYRIRVNGAGSRVSNLQRGGGSGCFLAVAAGKKLVLIEILLTSSANLGSVWGDLFSQVKRLRPHESDLNYDSSPPLVRYLVRSSNLLLLFDNVGVFSNALGHPVGGSLIFQYVPETIIDMHPYVIVARDGRLDLYRKKTGVCVQSFSLPKSSVGPCIVVNDDQGNGNVVVIGTPYKVGRFHTVCFSFLLEPLQCNRPSVVGKCLWQNESKFCKERSILGKPSIWSKSQSEGEMTREMLSSVRAQFGFLLLFELHFEEAVDQFLLSESMDPSEIFLFIMRDPNRWSHLVLIRKEQATPDVHRVRAGRTAGSKVAQGRMLR</sequence>
<accession>A0AAP0AZJ9</accession>
<protein>
    <recommendedName>
        <fullName evidence="1">Tf2-1-like SH3-like domain-containing protein</fullName>
    </recommendedName>
</protein>
<reference evidence="2 3" key="1">
    <citation type="journal article" date="2022" name="Nat. Plants">
        <title>Genomes of leafy and leafless Platanthera orchids illuminate the evolution of mycoheterotrophy.</title>
        <authorList>
            <person name="Li M.H."/>
            <person name="Liu K.W."/>
            <person name="Li Z."/>
            <person name="Lu H.C."/>
            <person name="Ye Q.L."/>
            <person name="Zhang D."/>
            <person name="Wang J.Y."/>
            <person name="Li Y.F."/>
            <person name="Zhong Z.M."/>
            <person name="Liu X."/>
            <person name="Yu X."/>
            <person name="Liu D.K."/>
            <person name="Tu X.D."/>
            <person name="Liu B."/>
            <person name="Hao Y."/>
            <person name="Liao X.Y."/>
            <person name="Jiang Y.T."/>
            <person name="Sun W.H."/>
            <person name="Chen J."/>
            <person name="Chen Y.Q."/>
            <person name="Ai Y."/>
            <person name="Zhai J.W."/>
            <person name="Wu S.S."/>
            <person name="Zhou Z."/>
            <person name="Hsiao Y.Y."/>
            <person name="Wu W.L."/>
            <person name="Chen Y.Y."/>
            <person name="Lin Y.F."/>
            <person name="Hsu J.L."/>
            <person name="Li C.Y."/>
            <person name="Wang Z.W."/>
            <person name="Zhao X."/>
            <person name="Zhong W.Y."/>
            <person name="Ma X.K."/>
            <person name="Ma L."/>
            <person name="Huang J."/>
            <person name="Chen G.Z."/>
            <person name="Huang M.Z."/>
            <person name="Huang L."/>
            <person name="Peng D.H."/>
            <person name="Luo Y.B."/>
            <person name="Zou S.Q."/>
            <person name="Chen S.P."/>
            <person name="Lan S."/>
            <person name="Tsai W.C."/>
            <person name="Van de Peer Y."/>
            <person name="Liu Z.J."/>
        </authorList>
    </citation>
    <scope>NUCLEOTIDE SEQUENCE [LARGE SCALE GENOMIC DNA]</scope>
    <source>
        <strain evidence="2">Lor287</strain>
    </source>
</reference>
<organism evidence="2 3">
    <name type="scientific">Platanthera zijinensis</name>
    <dbReference type="NCBI Taxonomy" id="2320716"/>
    <lineage>
        <taxon>Eukaryota</taxon>
        <taxon>Viridiplantae</taxon>
        <taxon>Streptophyta</taxon>
        <taxon>Embryophyta</taxon>
        <taxon>Tracheophyta</taxon>
        <taxon>Spermatophyta</taxon>
        <taxon>Magnoliopsida</taxon>
        <taxon>Liliopsida</taxon>
        <taxon>Asparagales</taxon>
        <taxon>Orchidaceae</taxon>
        <taxon>Orchidoideae</taxon>
        <taxon>Orchideae</taxon>
        <taxon>Orchidinae</taxon>
        <taxon>Platanthera</taxon>
    </lineage>
</organism>
<dbReference type="AlphaFoldDB" id="A0AAP0AZJ9"/>
<gene>
    <name evidence="2" type="ORF">KSP39_PZI020130</name>
</gene>
<keyword evidence="3" id="KW-1185">Reference proteome</keyword>
<comment type="caution">
    <text evidence="2">The sequence shown here is derived from an EMBL/GenBank/DDBJ whole genome shotgun (WGS) entry which is preliminary data.</text>
</comment>
<dbReference type="InterPro" id="IPR056924">
    <property type="entry name" value="SH3_Tf2-1"/>
</dbReference>
<name>A0AAP0AZJ9_9ASPA</name>
<dbReference type="GO" id="GO:0016020">
    <property type="term" value="C:membrane"/>
    <property type="evidence" value="ECO:0007669"/>
    <property type="project" value="TreeGrafter"/>
</dbReference>
<feature type="domain" description="Tf2-1-like SH3-like" evidence="1">
    <location>
        <begin position="17"/>
        <end position="81"/>
    </location>
</feature>
<dbReference type="Pfam" id="PF24626">
    <property type="entry name" value="SH3_Tf2-1"/>
    <property type="match status" value="1"/>
</dbReference>
<dbReference type="GO" id="GO:0005737">
    <property type="term" value="C:cytoplasm"/>
    <property type="evidence" value="ECO:0007669"/>
    <property type="project" value="TreeGrafter"/>
</dbReference>
<evidence type="ECO:0000313" key="3">
    <source>
        <dbReference type="Proteomes" id="UP001418222"/>
    </source>
</evidence>
<evidence type="ECO:0000259" key="1">
    <source>
        <dbReference type="Pfam" id="PF24626"/>
    </source>
</evidence>
<dbReference type="EMBL" id="JBBWWQ010000018">
    <property type="protein sequence ID" value="KAK8921334.1"/>
    <property type="molecule type" value="Genomic_DNA"/>
</dbReference>